<evidence type="ECO:0000313" key="2">
    <source>
        <dbReference type="Proteomes" id="UP001330434"/>
    </source>
</evidence>
<keyword evidence="2" id="KW-1185">Reference proteome</keyword>
<reference evidence="1 2" key="1">
    <citation type="journal article" date="2024" name="Environ. Microbiol.">
        <title>Novel evolutionary insights on the interactions of the Holosporales (Alphaproteobacteria) with eukaryotic hosts from comparative genomics.</title>
        <authorList>
            <person name="Giovannini M."/>
            <person name="Petroni G."/>
            <person name="Castelli M."/>
        </authorList>
    </citation>
    <scope>NUCLEOTIDE SEQUENCE [LARGE SCALE GENOMIC DNA]</scope>
    <source>
        <strain evidence="1 2">US_Bl 15I1</strain>
    </source>
</reference>
<gene>
    <name evidence="1" type="ORF">Bealeia1_00043</name>
</gene>
<name>A0ABZ2C037_9PROT</name>
<dbReference type="EMBL" id="CP133270">
    <property type="protein sequence ID" value="WVX65877.1"/>
    <property type="molecule type" value="Genomic_DNA"/>
</dbReference>
<sequence>MTIVEFSRILSLEEFRASKVQKSLEATPQECEKLAQRLGLLKLENLKAKVSVSRESSGLIIVEGELEAKIEQECVRTLEPLSTFIRAPFELRFVTQAKSKYMSEENDLSSLDAPEILEEDFLDLGEIVAQSLSLEIDPYLAKMDEIP</sequence>
<protein>
    <submittedName>
        <fullName evidence="1">DUF177 domain-containing protein</fullName>
    </submittedName>
</protein>
<dbReference type="RefSeq" id="WP_331256446.1">
    <property type="nucleotide sequence ID" value="NZ_CP133270.1"/>
</dbReference>
<evidence type="ECO:0000313" key="1">
    <source>
        <dbReference type="EMBL" id="WVX65877.1"/>
    </source>
</evidence>
<dbReference type="Proteomes" id="UP001330434">
    <property type="component" value="Chromosome"/>
</dbReference>
<accession>A0ABZ2C037</accession>
<dbReference type="Pfam" id="PF02620">
    <property type="entry name" value="YceD"/>
    <property type="match status" value="1"/>
</dbReference>
<dbReference type="InterPro" id="IPR003772">
    <property type="entry name" value="YceD"/>
</dbReference>
<proteinExistence type="predicted"/>
<organism evidence="1 2">
    <name type="scientific">Candidatus Bealeia paramacronuclearis</name>
    <dbReference type="NCBI Taxonomy" id="1921001"/>
    <lineage>
        <taxon>Bacteria</taxon>
        <taxon>Pseudomonadati</taxon>
        <taxon>Pseudomonadota</taxon>
        <taxon>Alphaproteobacteria</taxon>
        <taxon>Holosporales</taxon>
        <taxon>Holosporaceae</taxon>
        <taxon>Candidatus Bealeia</taxon>
    </lineage>
</organism>